<dbReference type="EMBL" id="BART01003674">
    <property type="protein sequence ID" value="GAG59799.1"/>
    <property type="molecule type" value="Genomic_DNA"/>
</dbReference>
<reference evidence="2" key="1">
    <citation type="journal article" date="2014" name="Front. Microbiol.">
        <title>High frequency of phylogenetically diverse reductive dehalogenase-homologous genes in deep subseafloor sedimentary metagenomes.</title>
        <authorList>
            <person name="Kawai M."/>
            <person name="Futagami T."/>
            <person name="Toyoda A."/>
            <person name="Takaki Y."/>
            <person name="Nishi S."/>
            <person name="Hori S."/>
            <person name="Arai W."/>
            <person name="Tsubouchi T."/>
            <person name="Morono Y."/>
            <person name="Uchiyama I."/>
            <person name="Ito T."/>
            <person name="Fujiyama A."/>
            <person name="Inagaki F."/>
            <person name="Takami H."/>
        </authorList>
    </citation>
    <scope>NUCLEOTIDE SEQUENCE</scope>
    <source>
        <strain evidence="2">Expedition CK06-06</strain>
    </source>
</reference>
<protein>
    <submittedName>
        <fullName evidence="2">Uncharacterized protein</fullName>
    </submittedName>
</protein>
<keyword evidence="1" id="KW-1133">Transmembrane helix</keyword>
<dbReference type="AlphaFoldDB" id="X0YTA0"/>
<keyword evidence="1" id="KW-0812">Transmembrane</keyword>
<evidence type="ECO:0000313" key="2">
    <source>
        <dbReference type="EMBL" id="GAG59799.1"/>
    </source>
</evidence>
<accession>X0YTA0</accession>
<gene>
    <name evidence="2" type="ORF">S01H4_09890</name>
</gene>
<organism evidence="2">
    <name type="scientific">marine sediment metagenome</name>
    <dbReference type="NCBI Taxonomy" id="412755"/>
    <lineage>
        <taxon>unclassified sequences</taxon>
        <taxon>metagenomes</taxon>
        <taxon>ecological metagenomes</taxon>
    </lineage>
</organism>
<proteinExistence type="predicted"/>
<feature type="transmembrane region" description="Helical" evidence="1">
    <location>
        <begin position="17"/>
        <end position="39"/>
    </location>
</feature>
<sequence>MIDSELREQRNRKLRRIIFWTCGITAAAAIITIVTIIGLSSPQTSGGG</sequence>
<comment type="caution">
    <text evidence="2">The sequence shown here is derived from an EMBL/GenBank/DDBJ whole genome shotgun (WGS) entry which is preliminary data.</text>
</comment>
<name>X0YTA0_9ZZZZ</name>
<keyword evidence="1" id="KW-0472">Membrane</keyword>
<evidence type="ECO:0000256" key="1">
    <source>
        <dbReference type="SAM" id="Phobius"/>
    </source>
</evidence>